<dbReference type="AlphaFoldDB" id="A0A1L3I7K5"/>
<dbReference type="InterPro" id="IPR011200">
    <property type="entry name" value="UCP012608"/>
</dbReference>
<keyword evidence="2" id="KW-1185">Reference proteome</keyword>
<dbReference type="KEGG" id="php:PhaeoP97_02696"/>
<gene>
    <name evidence="1" type="ORF">PhaeoP97_02696</name>
</gene>
<dbReference type="RefSeq" id="WP_237028941.1">
    <property type="nucleotide sequence ID" value="NZ_CP016364.1"/>
</dbReference>
<accession>A0A1L3I7K5</accession>
<dbReference type="Proteomes" id="UP000183859">
    <property type="component" value="Chromosome"/>
</dbReference>
<dbReference type="Pfam" id="PF10094">
    <property type="entry name" value="DUF2332"/>
    <property type="match status" value="1"/>
</dbReference>
<dbReference type="STRING" id="1844006.PhaeoP97_02696"/>
<organism evidence="1 2">
    <name type="scientific">Phaeobacter porticola</name>
    <dbReference type="NCBI Taxonomy" id="1844006"/>
    <lineage>
        <taxon>Bacteria</taxon>
        <taxon>Pseudomonadati</taxon>
        <taxon>Pseudomonadota</taxon>
        <taxon>Alphaproteobacteria</taxon>
        <taxon>Rhodobacterales</taxon>
        <taxon>Roseobacteraceae</taxon>
        <taxon>Phaeobacter</taxon>
    </lineage>
</organism>
<name>A0A1L3I7K5_9RHOB</name>
<evidence type="ECO:0000313" key="1">
    <source>
        <dbReference type="EMBL" id="APG48073.1"/>
    </source>
</evidence>
<evidence type="ECO:0008006" key="3">
    <source>
        <dbReference type="Google" id="ProtNLM"/>
    </source>
</evidence>
<dbReference type="EMBL" id="CP016364">
    <property type="protein sequence ID" value="APG48073.1"/>
    <property type="molecule type" value="Genomic_DNA"/>
</dbReference>
<reference evidence="2" key="1">
    <citation type="submission" date="2016-07" db="EMBL/GenBank/DDBJ databases">
        <title>Phaeobacter portensis sp. nov., a tropodithietic acid producing bacterium isolated from a German harbor.</title>
        <authorList>
            <person name="Freese H.M."/>
            <person name="Bunk B."/>
            <person name="Breider S."/>
            <person name="Brinkhoff T."/>
        </authorList>
    </citation>
    <scope>NUCLEOTIDE SEQUENCE [LARGE SCALE GENOMIC DNA]</scope>
    <source>
        <strain evidence="2">P97</strain>
    </source>
</reference>
<proteinExistence type="predicted"/>
<protein>
    <recommendedName>
        <fullName evidence="3">DUF2332 domain-containing protein</fullName>
    </recommendedName>
</protein>
<evidence type="ECO:0000313" key="2">
    <source>
        <dbReference type="Proteomes" id="UP000183859"/>
    </source>
</evidence>
<sequence length="332" mass="36601">MHRAVNTQHPEMMALAERYRRFARIEAHGVSPTYAWLAETIASSSLCLDFLVQLPAHKRQPNLFLAALRSIDNLPTSPAELDAQLEDHGIAIASLMMQRMTQTNEPGRCATLLPSFAGIDGPIALLEIGASAGLCLQPDAYGYDWGTATLQPLGNNADAAPVFHCHVTGSTPLPKAQPQVVWRAGLDCNPLDVRCESDMSWLRTLVWPEQTERLANLNAAINVARRKHLHIHKGDLRHDLADLMAEAPRDATLVVFHSAVLTYVSGQRDREAFADQMQASQAVWLSNESARVFPQFSPQTGQSRDHLFLLTQNGVPEAWTGPHGQSLDWVAQ</sequence>